<name>A0A8H6E3F2_PETAA</name>
<evidence type="ECO:0000256" key="1">
    <source>
        <dbReference type="SAM" id="Coils"/>
    </source>
</evidence>
<dbReference type="PANTHER" id="PTHR34714:SF2">
    <property type="entry name" value="EGF-LIKE DOMAIN-CONTAINING PROTEIN"/>
    <property type="match status" value="1"/>
</dbReference>
<keyword evidence="1" id="KW-0175">Coiled coil</keyword>
<sequence>MTGLSPQPTSPTEWESYATSDAVQSIPLREAETVDENAKTATFRGVFLEASTVLPSSMSRVNVLADVVAFKEESSTISPARNGTVQIKARVLTAATPVKIVIPSDASGVVAIYAAIVDQPIAVYLGDSEELVLDLGRESEYVGIVLDFDGGVLEYDYEKIYPSDWSENLRASLNTQLRIALVEFWRNTSIAISLCAYVAALTKKSPEFSLLNTQAVALGQQLAGQVIEGPEMKYAPVLVPSRYENTARAIIDAAAAFQEQYERFEDKEESLENHIKAWQTMLSQATGVSEMHKTQRDIAMAKYKNAQETTEHCLRQFKNEGDALVLVQYQFEQGLEMWVIEQKFQAALQIVTAVFSFAVSIGTLVMGNPGGGSGAADAAGRAVKAVQDAERISDQVGKILSSNTLKKLADAINALSNLIPLVLIIVDAVEKFEMDNTIEIPSTDDISGSKIGNADATTIVTLAAWDKWILDVDQQIAFAVENNIDGASDYQLALRKHGINGKQLAQAQAETIKAGYEYVQAQMEVIVSQKQIEELQALLEDYEGQEERYLQAKTIFYDRAMALRTSIVIVLRDMAWAYRYWALAESSISLDAHKPLADYRSDLATILTEVDNVDSQWASDFQPFEYPEHSESLPADYGPSLTAGLLGGEHTGSFTLLPEGDLANVFSEGSHYRLNGLDATLDGALPNSDSAHDGKVWLKLQITTSGIYADIKEDGRVLYFRSLPQVRRCSYDLDMSGNRLNTRDDPSFETKDHAEPTPFTQWKIKVLNPEDLNLEGLKGVKLLWEGRVRYDEVHRRRQQVEELE</sequence>
<proteinExistence type="predicted"/>
<protein>
    <submittedName>
        <fullName evidence="2">Uncharacterized protein</fullName>
    </submittedName>
</protein>
<dbReference type="Proteomes" id="UP000541154">
    <property type="component" value="Unassembled WGS sequence"/>
</dbReference>
<dbReference type="AlphaFoldDB" id="A0A8H6E3F2"/>
<evidence type="ECO:0000313" key="2">
    <source>
        <dbReference type="EMBL" id="KAF5856890.1"/>
    </source>
</evidence>
<comment type="caution">
    <text evidence="2">The sequence shown here is derived from an EMBL/GenBank/DDBJ whole genome shotgun (WGS) entry which is preliminary data.</text>
</comment>
<organism evidence="2 3">
    <name type="scientific">Petromyces alliaceus</name>
    <name type="common">Aspergillus alliaceus</name>
    <dbReference type="NCBI Taxonomy" id="209559"/>
    <lineage>
        <taxon>Eukaryota</taxon>
        <taxon>Fungi</taxon>
        <taxon>Dikarya</taxon>
        <taxon>Ascomycota</taxon>
        <taxon>Pezizomycotina</taxon>
        <taxon>Eurotiomycetes</taxon>
        <taxon>Eurotiomycetidae</taxon>
        <taxon>Eurotiales</taxon>
        <taxon>Aspergillaceae</taxon>
        <taxon>Aspergillus</taxon>
        <taxon>Aspergillus subgen. Circumdati</taxon>
    </lineage>
</organism>
<gene>
    <name evidence="2" type="ORF">ETB97_006542</name>
</gene>
<keyword evidence="3" id="KW-1185">Reference proteome</keyword>
<feature type="coiled-coil region" evidence="1">
    <location>
        <begin position="254"/>
        <end position="281"/>
    </location>
</feature>
<feature type="coiled-coil region" evidence="1">
    <location>
        <begin position="525"/>
        <end position="552"/>
    </location>
</feature>
<dbReference type="PANTHER" id="PTHR34714">
    <property type="entry name" value="EGF-LIKE DOMAIN-CONTAINING PROTEIN"/>
    <property type="match status" value="1"/>
</dbReference>
<accession>A0A8H6E3F2</accession>
<reference evidence="2 3" key="1">
    <citation type="submission" date="2019-04" db="EMBL/GenBank/DDBJ databases">
        <title>Aspergillus burnettii sp. nov., novel species from soil in southeast Queensland.</title>
        <authorList>
            <person name="Gilchrist C.L.M."/>
            <person name="Pitt J.I."/>
            <person name="Lange L."/>
            <person name="Lacey H.J."/>
            <person name="Vuong D."/>
            <person name="Midgley D.J."/>
            <person name="Greenfield P."/>
            <person name="Bradbury M."/>
            <person name="Lacey E."/>
            <person name="Busk P.K."/>
            <person name="Pilgaard B."/>
            <person name="Chooi Y.H."/>
            <person name="Piggott A.M."/>
        </authorList>
    </citation>
    <scope>NUCLEOTIDE SEQUENCE [LARGE SCALE GENOMIC DNA]</scope>
    <source>
        <strain evidence="2 3">FRR 5400</strain>
    </source>
</reference>
<evidence type="ECO:0000313" key="3">
    <source>
        <dbReference type="Proteomes" id="UP000541154"/>
    </source>
</evidence>
<dbReference type="EMBL" id="SPNV01000289">
    <property type="protein sequence ID" value="KAF5856890.1"/>
    <property type="molecule type" value="Genomic_DNA"/>
</dbReference>